<organism evidence="1">
    <name type="scientific">Tanacetum cinerariifolium</name>
    <name type="common">Dalmatian daisy</name>
    <name type="synonym">Chrysanthemum cinerariifolium</name>
    <dbReference type="NCBI Taxonomy" id="118510"/>
    <lineage>
        <taxon>Eukaryota</taxon>
        <taxon>Viridiplantae</taxon>
        <taxon>Streptophyta</taxon>
        <taxon>Embryophyta</taxon>
        <taxon>Tracheophyta</taxon>
        <taxon>Spermatophyta</taxon>
        <taxon>Magnoliopsida</taxon>
        <taxon>eudicotyledons</taxon>
        <taxon>Gunneridae</taxon>
        <taxon>Pentapetalae</taxon>
        <taxon>asterids</taxon>
        <taxon>campanulids</taxon>
        <taxon>Asterales</taxon>
        <taxon>Asteraceae</taxon>
        <taxon>Asteroideae</taxon>
        <taxon>Anthemideae</taxon>
        <taxon>Anthemidinae</taxon>
        <taxon>Tanacetum</taxon>
    </lineage>
</organism>
<sequence length="54" mass="6330">VSDEILGTQSHEFRRTSSMYVVPEALPENLSEKFFGDPFGYLRRQMRQVHCLVQ</sequence>
<proteinExistence type="predicted"/>
<name>A0A699QNP1_TANCI</name>
<comment type="caution">
    <text evidence="1">The sequence shown here is derived from an EMBL/GenBank/DDBJ whole genome shotgun (WGS) entry which is preliminary data.</text>
</comment>
<evidence type="ECO:0000313" key="1">
    <source>
        <dbReference type="EMBL" id="GFC71398.1"/>
    </source>
</evidence>
<feature type="non-terminal residue" evidence="1">
    <location>
        <position position="1"/>
    </location>
</feature>
<reference evidence="1" key="1">
    <citation type="journal article" date="2019" name="Sci. Rep.">
        <title>Draft genome of Tanacetum cinerariifolium, the natural source of mosquito coil.</title>
        <authorList>
            <person name="Yamashiro T."/>
            <person name="Shiraishi A."/>
            <person name="Satake H."/>
            <person name="Nakayama K."/>
        </authorList>
    </citation>
    <scope>NUCLEOTIDE SEQUENCE</scope>
</reference>
<dbReference type="AlphaFoldDB" id="A0A699QNP1"/>
<dbReference type="EMBL" id="BKCJ011033217">
    <property type="protein sequence ID" value="GFC71398.1"/>
    <property type="molecule type" value="Genomic_DNA"/>
</dbReference>
<protein>
    <submittedName>
        <fullName evidence="1">Uncharacterized protein</fullName>
    </submittedName>
</protein>
<gene>
    <name evidence="1" type="ORF">Tci_843368</name>
</gene>
<accession>A0A699QNP1</accession>